<dbReference type="Proteomes" id="UP000245379">
    <property type="component" value="Unassembled WGS sequence"/>
</dbReference>
<keyword evidence="1" id="KW-1133">Transmembrane helix</keyword>
<gene>
    <name evidence="2" type="ORF">DHW03_07180</name>
</gene>
<keyword evidence="1" id="KW-0812">Transmembrane</keyword>
<comment type="caution">
    <text evidence="2">The sequence shown here is derived from an EMBL/GenBank/DDBJ whole genome shotgun (WGS) entry which is preliminary data.</text>
</comment>
<feature type="transmembrane region" description="Helical" evidence="1">
    <location>
        <begin position="37"/>
        <end position="61"/>
    </location>
</feature>
<name>A0A317EKN6_9SPHI</name>
<evidence type="ECO:0000256" key="1">
    <source>
        <dbReference type="SAM" id="Phobius"/>
    </source>
</evidence>
<feature type="transmembrane region" description="Helical" evidence="1">
    <location>
        <begin position="7"/>
        <end position="25"/>
    </location>
</feature>
<reference evidence="2 3" key="1">
    <citation type="submission" date="2018-05" db="EMBL/GenBank/DDBJ databases">
        <title>Pedobacter paludis sp. nov., isolated from wetland soil.</title>
        <authorList>
            <person name="Zhang Y."/>
            <person name="Wang G."/>
        </authorList>
    </citation>
    <scope>NUCLEOTIDE SEQUENCE [LARGE SCALE GENOMIC DNA]</scope>
    <source>
        <strain evidence="2 3">KCTC22721</strain>
    </source>
</reference>
<dbReference type="AlphaFoldDB" id="A0A317EKN6"/>
<keyword evidence="1" id="KW-0472">Membrane</keyword>
<proteinExistence type="predicted"/>
<organism evidence="2 3">
    <name type="scientific">Pedobacter yonginense</name>
    <dbReference type="NCBI Taxonomy" id="651869"/>
    <lineage>
        <taxon>Bacteria</taxon>
        <taxon>Pseudomonadati</taxon>
        <taxon>Bacteroidota</taxon>
        <taxon>Sphingobacteriia</taxon>
        <taxon>Sphingobacteriales</taxon>
        <taxon>Sphingobacteriaceae</taxon>
        <taxon>Pedobacter</taxon>
    </lineage>
</organism>
<sequence length="158" mass="18143">MKPIFKELLWLFLPLLMIIGGYIWLGELSLEINLFDSYLVISPTPCVFLLYVGMVFVIYLIKETKHHYQRKAQNLITIFSGLILTIICTLINGFIYTFLFNSWTVYPPLSGLNEPPEKIINFHKLIGLTIGVGFQIIIILFLINLAYNWGKAIKKSNG</sequence>
<feature type="transmembrane region" description="Helical" evidence="1">
    <location>
        <begin position="125"/>
        <end position="147"/>
    </location>
</feature>
<keyword evidence="3" id="KW-1185">Reference proteome</keyword>
<evidence type="ECO:0000313" key="3">
    <source>
        <dbReference type="Proteomes" id="UP000245379"/>
    </source>
</evidence>
<protein>
    <submittedName>
        <fullName evidence="2">Uncharacterized protein</fullName>
    </submittedName>
</protein>
<evidence type="ECO:0000313" key="2">
    <source>
        <dbReference type="EMBL" id="PWS27390.1"/>
    </source>
</evidence>
<feature type="transmembrane region" description="Helical" evidence="1">
    <location>
        <begin position="82"/>
        <end position="105"/>
    </location>
</feature>
<dbReference type="EMBL" id="QGNZ01000002">
    <property type="protein sequence ID" value="PWS27390.1"/>
    <property type="molecule type" value="Genomic_DNA"/>
</dbReference>
<accession>A0A317EKN6</accession>